<comment type="caution">
    <text evidence="3">The sequence shown here is derived from an EMBL/GenBank/DDBJ whole genome shotgun (WGS) entry which is preliminary data.</text>
</comment>
<dbReference type="Proteomes" id="UP000837932">
    <property type="component" value="Unassembled WGS sequence"/>
</dbReference>
<name>A0ABM9AS28_9BACT</name>
<keyword evidence="1 3" id="KW-0328">Glycosyltransferase</keyword>
<gene>
    <name evidence="3" type="primary">tagA</name>
    <name evidence="3" type="ORF">EMA8858_02883</name>
</gene>
<evidence type="ECO:0000313" key="3">
    <source>
        <dbReference type="EMBL" id="CAH0996748.1"/>
    </source>
</evidence>
<dbReference type="EC" id="2.4.1.187" evidence="3"/>
<dbReference type="PANTHER" id="PTHR34136:SF1">
    <property type="entry name" value="UDP-N-ACETYL-D-MANNOSAMINURONIC ACID TRANSFERASE"/>
    <property type="match status" value="1"/>
</dbReference>
<accession>A0ABM9AS28</accession>
<keyword evidence="2 3" id="KW-0808">Transferase</keyword>
<keyword evidence="4" id="KW-1185">Reference proteome</keyword>
<dbReference type="CDD" id="cd06533">
    <property type="entry name" value="Glyco_transf_WecG_TagA"/>
    <property type="match status" value="1"/>
</dbReference>
<dbReference type="Pfam" id="PF03808">
    <property type="entry name" value="Glyco_tran_WecG"/>
    <property type="match status" value="1"/>
</dbReference>
<evidence type="ECO:0000313" key="4">
    <source>
        <dbReference type="Proteomes" id="UP000837932"/>
    </source>
</evidence>
<organism evidence="3 4">
    <name type="scientific">Emticicia aquatica</name>
    <dbReference type="NCBI Taxonomy" id="1681835"/>
    <lineage>
        <taxon>Bacteria</taxon>
        <taxon>Pseudomonadati</taxon>
        <taxon>Bacteroidota</taxon>
        <taxon>Cytophagia</taxon>
        <taxon>Cytophagales</taxon>
        <taxon>Leadbetterellaceae</taxon>
        <taxon>Emticicia</taxon>
    </lineage>
</organism>
<dbReference type="EMBL" id="CAKLPY010000002">
    <property type="protein sequence ID" value="CAH0996748.1"/>
    <property type="molecule type" value="Genomic_DNA"/>
</dbReference>
<dbReference type="GO" id="GO:0047244">
    <property type="term" value="F:N-acetylglucosaminyldiphosphoundecaprenol N-acetyl-beta-D-mannosaminyltransferase activity"/>
    <property type="evidence" value="ECO:0007669"/>
    <property type="project" value="UniProtKB-EC"/>
</dbReference>
<dbReference type="NCBIfam" id="TIGR00696">
    <property type="entry name" value="wecG_tagA_cpsF"/>
    <property type="match status" value="1"/>
</dbReference>
<proteinExistence type="predicted"/>
<dbReference type="PANTHER" id="PTHR34136">
    <property type="match status" value="1"/>
</dbReference>
<evidence type="ECO:0000256" key="1">
    <source>
        <dbReference type="ARBA" id="ARBA00022676"/>
    </source>
</evidence>
<sequence>MNVKILDIQIYSLTIEKAIREILCDINNSKNRLVSATGAHGLIETTKNNDFRHILKSFYMNLPDGMPSVWVGRMKGATEMQRCYGPDFFAEMMLATHDKPIKHFFCGGNDGVADMLKHSCGIKFLNQNICGTYCPPFLAIDKYNYPEIANYINDSKADIVWIGLSTPKQEQFAYNLSKYTNVGTIICVGAAFDFHTGRVKQAPKWMQKRGLEWFFRLIVEPKRLYQRYLEIVPKFIYYNVLDFLGFFKPNR</sequence>
<dbReference type="InterPro" id="IPR004629">
    <property type="entry name" value="WecG_TagA_CpsF"/>
</dbReference>
<dbReference type="RefSeq" id="WP_238807300.1">
    <property type="nucleotide sequence ID" value="NZ_CAKLPY010000002.1"/>
</dbReference>
<protein>
    <submittedName>
        <fullName evidence="3">N-acetylglucosaminyldiphosphoundecaprenol N-acetyl-beta-D-mannosaminyltransferase</fullName>
        <ecNumber evidence="3">2.4.1.187</ecNumber>
    </submittedName>
</protein>
<reference evidence="3" key="1">
    <citation type="submission" date="2021-12" db="EMBL/GenBank/DDBJ databases">
        <authorList>
            <person name="Rodrigo-Torres L."/>
            <person name="Arahal R. D."/>
            <person name="Lucena T."/>
        </authorList>
    </citation>
    <scope>NUCLEOTIDE SEQUENCE</scope>
    <source>
        <strain evidence="3">CECT 8858</strain>
    </source>
</reference>
<evidence type="ECO:0000256" key="2">
    <source>
        <dbReference type="ARBA" id="ARBA00022679"/>
    </source>
</evidence>